<evidence type="ECO:0000313" key="3">
    <source>
        <dbReference type="EMBL" id="HJA03940.1"/>
    </source>
</evidence>
<organism evidence="3 4">
    <name type="scientific">Candidatus Microbacterium stercoravium</name>
    <dbReference type="NCBI Taxonomy" id="2838697"/>
    <lineage>
        <taxon>Bacteria</taxon>
        <taxon>Bacillati</taxon>
        <taxon>Actinomycetota</taxon>
        <taxon>Actinomycetes</taxon>
        <taxon>Micrococcales</taxon>
        <taxon>Microbacteriaceae</taxon>
        <taxon>Microbacterium</taxon>
    </lineage>
</organism>
<comment type="caution">
    <text evidence="3">The sequence shown here is derived from an EMBL/GenBank/DDBJ whole genome shotgun (WGS) entry which is preliminary data.</text>
</comment>
<dbReference type="CDD" id="cd07814">
    <property type="entry name" value="SRPBCC_CalC_Aha1-like"/>
    <property type="match status" value="1"/>
</dbReference>
<dbReference type="InterPro" id="IPR013538">
    <property type="entry name" value="ASHA1/2-like_C"/>
</dbReference>
<dbReference type="AlphaFoldDB" id="A0A9D2H5G4"/>
<dbReference type="Pfam" id="PF08327">
    <property type="entry name" value="AHSA1"/>
    <property type="match status" value="2"/>
</dbReference>
<proteinExistence type="inferred from homology"/>
<dbReference type="EMBL" id="DXAM01000051">
    <property type="protein sequence ID" value="HJA03940.1"/>
    <property type="molecule type" value="Genomic_DNA"/>
</dbReference>
<feature type="domain" description="Activator of Hsp90 ATPase homologue 1/2-like C-terminal" evidence="2">
    <location>
        <begin position="156"/>
        <end position="288"/>
    </location>
</feature>
<reference evidence="3" key="1">
    <citation type="journal article" date="2021" name="PeerJ">
        <title>Extensive microbial diversity within the chicken gut microbiome revealed by metagenomics and culture.</title>
        <authorList>
            <person name="Gilroy R."/>
            <person name="Ravi A."/>
            <person name="Getino M."/>
            <person name="Pursley I."/>
            <person name="Horton D.L."/>
            <person name="Alikhan N.F."/>
            <person name="Baker D."/>
            <person name="Gharbi K."/>
            <person name="Hall N."/>
            <person name="Watson M."/>
            <person name="Adriaenssens E.M."/>
            <person name="Foster-Nyarko E."/>
            <person name="Jarju S."/>
            <person name="Secka A."/>
            <person name="Antonio M."/>
            <person name="Oren A."/>
            <person name="Chaudhuri R.R."/>
            <person name="La Ragione R."/>
            <person name="Hildebrand F."/>
            <person name="Pallen M.J."/>
        </authorList>
    </citation>
    <scope>NUCLEOTIDE SEQUENCE</scope>
    <source>
        <strain evidence="3">ChiHjej8B7-3636</strain>
    </source>
</reference>
<dbReference type="Gene3D" id="3.30.530.20">
    <property type="match status" value="2"/>
</dbReference>
<accession>A0A9D2H5G4</accession>
<feature type="non-terminal residue" evidence="3">
    <location>
        <position position="1"/>
    </location>
</feature>
<dbReference type="Proteomes" id="UP000824220">
    <property type="component" value="Unassembled WGS sequence"/>
</dbReference>
<dbReference type="SUPFAM" id="SSF55961">
    <property type="entry name" value="Bet v1-like"/>
    <property type="match status" value="2"/>
</dbReference>
<comment type="similarity">
    <text evidence="1">Belongs to the AHA1 family.</text>
</comment>
<gene>
    <name evidence="3" type="ORF">H9800_03680</name>
</gene>
<dbReference type="InterPro" id="IPR023393">
    <property type="entry name" value="START-like_dom_sf"/>
</dbReference>
<reference evidence="3" key="2">
    <citation type="submission" date="2021-04" db="EMBL/GenBank/DDBJ databases">
        <authorList>
            <person name="Gilroy R."/>
        </authorList>
    </citation>
    <scope>NUCLEOTIDE SEQUENCE</scope>
    <source>
        <strain evidence="3">ChiHjej8B7-3636</strain>
    </source>
</reference>
<evidence type="ECO:0000313" key="4">
    <source>
        <dbReference type="Proteomes" id="UP000824220"/>
    </source>
</evidence>
<feature type="domain" description="Activator of Hsp90 ATPase homologue 1/2-like C-terminal" evidence="2">
    <location>
        <begin position="2"/>
        <end position="125"/>
    </location>
</feature>
<protein>
    <submittedName>
        <fullName evidence="3">SRPBCC domain-containing protein</fullName>
    </submittedName>
</protein>
<sequence>PRLIEQFWGPETYPARFSRHDMHPGGQSRYEMTGPAGEKSRGYWEFLSVDRPNSFEVLDGFAGDDGEPDSDMPRMRIVFAFEETAEGSRLTATTHFNSLAELEQLVGMGMIEGTKSAMSQIDAVLADLTTLAADLPAHAQQLSDTAVRISRVIRGSVSDVWRAHHDADLLKRWMLGPDGWEMTDVTPPAGAGSAFVYRWAPLGSTEGEPFSIAGEVRASHPENRWVHTERMEGFDGETLNETTLTPVAGGTLLVTVITYESTQMRDAVLSTGMVDGMEASYSRIERILA</sequence>
<evidence type="ECO:0000256" key="1">
    <source>
        <dbReference type="ARBA" id="ARBA00006817"/>
    </source>
</evidence>
<name>A0A9D2H5G4_9MICO</name>
<evidence type="ECO:0000259" key="2">
    <source>
        <dbReference type="Pfam" id="PF08327"/>
    </source>
</evidence>